<dbReference type="EMBL" id="NKUJ01000504">
    <property type="protein sequence ID" value="RMJ03570.1"/>
    <property type="molecule type" value="Genomic_DNA"/>
</dbReference>
<accession>A0A3M2RE32</accession>
<name>A0A3M2RE32_9HYPO</name>
<proteinExistence type="predicted"/>
<feature type="region of interest" description="Disordered" evidence="1">
    <location>
        <begin position="1"/>
        <end position="54"/>
    </location>
</feature>
<protein>
    <submittedName>
        <fullName evidence="2">Uncharacterized protein</fullName>
    </submittedName>
</protein>
<organism evidence="2 3">
    <name type="scientific">Fusarium kuroshium</name>
    <dbReference type="NCBI Taxonomy" id="2010991"/>
    <lineage>
        <taxon>Eukaryota</taxon>
        <taxon>Fungi</taxon>
        <taxon>Dikarya</taxon>
        <taxon>Ascomycota</taxon>
        <taxon>Pezizomycotina</taxon>
        <taxon>Sordariomycetes</taxon>
        <taxon>Hypocreomycetidae</taxon>
        <taxon>Hypocreales</taxon>
        <taxon>Nectriaceae</taxon>
        <taxon>Fusarium</taxon>
        <taxon>Fusarium solani species complex</taxon>
    </lineage>
</organism>
<gene>
    <name evidence="2" type="ORF">CDV36_014899</name>
</gene>
<comment type="caution">
    <text evidence="2">The sequence shown here is derived from an EMBL/GenBank/DDBJ whole genome shotgun (WGS) entry which is preliminary data.</text>
</comment>
<evidence type="ECO:0000313" key="2">
    <source>
        <dbReference type="EMBL" id="RMJ03570.1"/>
    </source>
</evidence>
<reference evidence="2 3" key="1">
    <citation type="submission" date="2017-06" db="EMBL/GenBank/DDBJ databases">
        <title>Comparative genomic analysis of Ambrosia Fusariam Clade fungi.</title>
        <authorList>
            <person name="Stajich J.E."/>
            <person name="Carrillo J."/>
            <person name="Kijimoto T."/>
            <person name="Eskalen A."/>
            <person name="O'Donnell K."/>
            <person name="Kasson M."/>
        </authorList>
    </citation>
    <scope>NUCLEOTIDE SEQUENCE [LARGE SCALE GENOMIC DNA]</scope>
    <source>
        <strain evidence="2">UCR3666</strain>
    </source>
</reference>
<evidence type="ECO:0000256" key="1">
    <source>
        <dbReference type="SAM" id="MobiDB-lite"/>
    </source>
</evidence>
<keyword evidence="3" id="KW-1185">Reference proteome</keyword>
<feature type="compositionally biased region" description="Basic and acidic residues" evidence="1">
    <location>
        <begin position="42"/>
        <end position="54"/>
    </location>
</feature>
<evidence type="ECO:0000313" key="3">
    <source>
        <dbReference type="Proteomes" id="UP000277212"/>
    </source>
</evidence>
<dbReference type="OrthoDB" id="5152716at2759"/>
<sequence>MCSNSRRASDWRKASSSLPGQAPGSNEKEKRKHACQTSINTHPDRAPEGKTAEGIEIIKRKTLSIQQLHKGNHRHPCGQFERTKVFTLGCRGYALINQGGICGSFREPREGRIL</sequence>
<dbReference type="Proteomes" id="UP000277212">
    <property type="component" value="Unassembled WGS sequence"/>
</dbReference>
<dbReference type="AlphaFoldDB" id="A0A3M2RE32"/>